<evidence type="ECO:0000313" key="16">
    <source>
        <dbReference type="Proteomes" id="UP000248480"/>
    </source>
</evidence>
<dbReference type="InterPro" id="IPR001019">
    <property type="entry name" value="Gprotein_alpha_su"/>
</dbReference>
<dbReference type="GO" id="GO:0031752">
    <property type="term" value="F:D5 dopamine receptor binding"/>
    <property type="evidence" value="ECO:0007669"/>
    <property type="project" value="TreeGrafter"/>
</dbReference>
<evidence type="ECO:0000256" key="11">
    <source>
        <dbReference type="ARBA" id="ARBA00023139"/>
    </source>
</evidence>
<gene>
    <name evidence="17" type="primary">GNA13</name>
</gene>
<feature type="binding site" evidence="15">
    <location>
        <position position="62"/>
    </location>
    <ligand>
        <name>Mg(2+)</name>
        <dbReference type="ChEBI" id="CHEBI:18420"/>
    </ligand>
</feature>
<dbReference type="FunCoup" id="A0A2Y9QSR4">
    <property type="interactions" value="2709"/>
</dbReference>
<reference evidence="17" key="1">
    <citation type="submission" date="2025-08" db="UniProtKB">
        <authorList>
            <consortium name="RefSeq"/>
        </authorList>
    </citation>
    <scope>IDENTIFICATION</scope>
</reference>
<name>A0A2Y9QSR4_TRIMA</name>
<dbReference type="InterPro" id="IPR027417">
    <property type="entry name" value="P-loop_NTPase"/>
</dbReference>
<keyword evidence="16" id="KW-1185">Reference proteome</keyword>
<evidence type="ECO:0000256" key="12">
    <source>
        <dbReference type="ARBA" id="ARBA00023224"/>
    </source>
</evidence>
<dbReference type="Gene3D" id="3.40.50.300">
    <property type="entry name" value="P-loop containing nucleotide triphosphate hydrolases"/>
    <property type="match status" value="1"/>
</dbReference>
<comment type="similarity">
    <text evidence="3">Belongs to the G-alpha family. G(12) subfamily.</text>
</comment>
<evidence type="ECO:0000256" key="5">
    <source>
        <dbReference type="ARBA" id="ARBA00022553"/>
    </source>
</evidence>
<dbReference type="PANTHER" id="PTHR10218">
    <property type="entry name" value="GTP-BINDING PROTEIN ALPHA SUBUNIT"/>
    <property type="match status" value="1"/>
</dbReference>
<evidence type="ECO:0000256" key="15">
    <source>
        <dbReference type="PIRSR" id="PIRSR601019-2"/>
    </source>
</evidence>
<proteinExistence type="inferred from homology"/>
<dbReference type="FunFam" id="3.40.50.300:FF:000754">
    <property type="entry name" value="Guanine nucleotide-binding protein subunit alpha-13"/>
    <property type="match status" value="1"/>
</dbReference>
<keyword evidence="6 15" id="KW-0479">Metal-binding</keyword>
<dbReference type="Pfam" id="PF00503">
    <property type="entry name" value="G-alpha"/>
    <property type="match status" value="1"/>
</dbReference>
<keyword evidence="5" id="KW-0597">Phosphoprotein</keyword>
<keyword evidence="11" id="KW-0564">Palmitate</keyword>
<feature type="binding site" evidence="14">
    <location>
        <begin position="264"/>
        <end position="268"/>
    </location>
    <ligand>
        <name>GTP</name>
        <dbReference type="ChEBI" id="CHEBI:37565"/>
    </ligand>
</feature>
<dbReference type="CTD" id="10672"/>
<dbReference type="AlphaFoldDB" id="A0A2Y9QSR4"/>
<dbReference type="SUPFAM" id="SSF47895">
    <property type="entry name" value="Transducin (alpha subunit), insertion domain"/>
    <property type="match status" value="2"/>
</dbReference>
<dbReference type="SMART" id="SM00275">
    <property type="entry name" value="G_alpha"/>
    <property type="match status" value="1"/>
</dbReference>
<dbReference type="PROSITE" id="PS51882">
    <property type="entry name" value="G_ALPHA"/>
    <property type="match status" value="1"/>
</dbReference>
<dbReference type="GO" id="GO:0005737">
    <property type="term" value="C:cytoplasm"/>
    <property type="evidence" value="ECO:0007669"/>
    <property type="project" value="UniProtKB-SubCell"/>
</dbReference>
<evidence type="ECO:0000256" key="14">
    <source>
        <dbReference type="PIRSR" id="PIRSR601019-1"/>
    </source>
</evidence>
<dbReference type="SUPFAM" id="SSF52540">
    <property type="entry name" value="P-loop containing nucleoside triphosphate hydrolases"/>
    <property type="match status" value="1"/>
</dbReference>
<evidence type="ECO:0000256" key="2">
    <source>
        <dbReference type="ARBA" id="ARBA00004635"/>
    </source>
</evidence>
<evidence type="ECO:0000256" key="4">
    <source>
        <dbReference type="ARBA" id="ARBA00022490"/>
    </source>
</evidence>
<dbReference type="GO" id="GO:0005525">
    <property type="term" value="F:GTP binding"/>
    <property type="evidence" value="ECO:0007669"/>
    <property type="project" value="UniProtKB-KW"/>
</dbReference>
<evidence type="ECO:0000256" key="7">
    <source>
        <dbReference type="ARBA" id="ARBA00022741"/>
    </source>
</evidence>
<feature type="binding site" evidence="14">
    <location>
        <begin position="58"/>
        <end position="63"/>
    </location>
    <ligand>
        <name>GTP</name>
        <dbReference type="ChEBI" id="CHEBI:37565"/>
    </ligand>
</feature>
<dbReference type="FunFam" id="1.10.400.10:FF:000004">
    <property type="entry name" value="Guanine nucleotide-binding protein subunit alpha-12"/>
    <property type="match status" value="1"/>
</dbReference>
<keyword evidence="13" id="KW-0449">Lipoprotein</keyword>
<sequence>MADFLPSRSVLSVCFPGCVLTTGEAEQQRKSKEIDKCLSREKTYVKRLVKILLLGAGESGKSTFLKQMRIIHGQDFDQRAREEFRPTIYSNVIKGMRVLVDAREKLHIPWGDNSNQLNGDKMMAFDTRAPMAAQGMVETRVFLQYLPAIRALWADSGIQNAYDRRREFQLLHENACICEIHWAFQIEHFMAEAEFLCFYKSLLFSLKLVTKQGESVKYFLDNLDKLGEQDYIPSQQDILLARRPTKGIHEYDFEIKNVPFKMVDVGGQRSERKRWFECFDSVTSILFLVSSSEFDQVLMEDRLTNRLTESLNIFETIVNNRVFSNVSIILFLNKTDLLEEKVQIVSIKDYFLEFEGDPHCLRDVQKFLVECFRNKRRDQQQKPLYHHFTTAINTENIRLVFRDVKDTILHDNLKQLMLQ</sequence>
<dbReference type="InterPro" id="IPR000469">
    <property type="entry name" value="Gprotein_alpha_12/13"/>
</dbReference>
<dbReference type="GO" id="GO:0005834">
    <property type="term" value="C:heterotrimeric G-protein complex"/>
    <property type="evidence" value="ECO:0007669"/>
    <property type="project" value="TreeGrafter"/>
</dbReference>
<dbReference type="RefSeq" id="XP_023585062.1">
    <property type="nucleotide sequence ID" value="XM_023729294.1"/>
</dbReference>
<dbReference type="PANTHER" id="PTHR10218:SF85">
    <property type="entry name" value="GUANINE NUCLEOTIDE-BINDING PROTEIN SUBUNIT ALPHA-13"/>
    <property type="match status" value="1"/>
</dbReference>
<dbReference type="PRINTS" id="PR00440">
    <property type="entry name" value="GPROTEINA12"/>
</dbReference>
<keyword evidence="9 14" id="KW-0342">GTP-binding</keyword>
<dbReference type="GO" id="GO:0003924">
    <property type="term" value="F:GTPase activity"/>
    <property type="evidence" value="ECO:0007669"/>
    <property type="project" value="InterPro"/>
</dbReference>
<feature type="binding site" evidence="14">
    <location>
        <begin position="333"/>
        <end position="336"/>
    </location>
    <ligand>
        <name>GTP</name>
        <dbReference type="ChEBI" id="CHEBI:37565"/>
    </ligand>
</feature>
<evidence type="ECO:0000256" key="13">
    <source>
        <dbReference type="ARBA" id="ARBA00023288"/>
    </source>
</evidence>
<evidence type="ECO:0000256" key="6">
    <source>
        <dbReference type="ARBA" id="ARBA00022723"/>
    </source>
</evidence>
<dbReference type="CDD" id="cd00066">
    <property type="entry name" value="G-alpha"/>
    <property type="match status" value="1"/>
</dbReference>
<dbReference type="GO" id="GO:0007189">
    <property type="term" value="P:adenylate cyclase-activating G protein-coupled receptor signaling pathway"/>
    <property type="evidence" value="ECO:0007669"/>
    <property type="project" value="TreeGrafter"/>
</dbReference>
<dbReference type="GO" id="GO:0007266">
    <property type="term" value="P:Rho protein signal transduction"/>
    <property type="evidence" value="ECO:0007669"/>
    <property type="project" value="InterPro"/>
</dbReference>
<dbReference type="GeneID" id="101346987"/>
<dbReference type="GO" id="GO:0046872">
    <property type="term" value="F:metal ion binding"/>
    <property type="evidence" value="ECO:0007669"/>
    <property type="project" value="UniProtKB-KW"/>
</dbReference>
<protein>
    <submittedName>
        <fullName evidence="17">Guanine nucleotide-binding protein subunit alpha-13 isoform X1</fullName>
    </submittedName>
</protein>
<dbReference type="OrthoDB" id="5817230at2759"/>
<keyword evidence="12" id="KW-0807">Transducer</keyword>
<dbReference type="PRINTS" id="PR00318">
    <property type="entry name" value="GPROTEINA"/>
</dbReference>
<evidence type="ECO:0000256" key="8">
    <source>
        <dbReference type="ARBA" id="ARBA00022842"/>
    </source>
</evidence>
<accession>A0A2Y9QSR4</accession>
<dbReference type="FunFam" id="3.40.50.300:FF:000692">
    <property type="entry name" value="Guanine nucleotide-binding protein subunit alpha"/>
    <property type="match status" value="1"/>
</dbReference>
<dbReference type="GO" id="GO:0031683">
    <property type="term" value="F:G-protein beta/gamma-subunit complex binding"/>
    <property type="evidence" value="ECO:0007669"/>
    <property type="project" value="InterPro"/>
</dbReference>
<dbReference type="InterPro" id="IPR011025">
    <property type="entry name" value="GproteinA_insert"/>
</dbReference>
<dbReference type="Gene3D" id="1.10.400.10">
    <property type="entry name" value="GI Alpha 1, domain 2-like"/>
    <property type="match status" value="1"/>
</dbReference>
<dbReference type="GO" id="GO:0031526">
    <property type="term" value="C:brush border membrane"/>
    <property type="evidence" value="ECO:0007669"/>
    <property type="project" value="TreeGrafter"/>
</dbReference>
<keyword evidence="7 14" id="KW-0547">Nucleotide-binding</keyword>
<evidence type="ECO:0000256" key="9">
    <source>
        <dbReference type="ARBA" id="ARBA00023134"/>
    </source>
</evidence>
<feature type="binding site" evidence="14">
    <location>
        <begin position="239"/>
        <end position="245"/>
    </location>
    <ligand>
        <name>GTP</name>
        <dbReference type="ChEBI" id="CHEBI:37565"/>
    </ligand>
</feature>
<feature type="binding site" evidence="15">
    <location>
        <position position="245"/>
    </location>
    <ligand>
        <name>Mg(2+)</name>
        <dbReference type="ChEBI" id="CHEBI:18420"/>
    </ligand>
</feature>
<keyword evidence="10" id="KW-0472">Membrane</keyword>
<keyword evidence="8 15" id="KW-0460">Magnesium</keyword>
<dbReference type="InParanoid" id="A0A2Y9QSR4"/>
<evidence type="ECO:0000256" key="1">
    <source>
        <dbReference type="ARBA" id="ARBA00004496"/>
    </source>
</evidence>
<dbReference type="STRING" id="127582.A0A2Y9QSR4"/>
<comment type="subcellular location">
    <subcellularLocation>
        <location evidence="1">Cytoplasm</location>
    </subcellularLocation>
    <subcellularLocation>
        <location evidence="2">Membrane</location>
        <topology evidence="2">Lipid-anchor</topology>
    </subcellularLocation>
</comment>
<evidence type="ECO:0000313" key="17">
    <source>
        <dbReference type="RefSeq" id="XP_023585062.1"/>
    </source>
</evidence>
<organism evidence="16 17">
    <name type="scientific">Trichechus manatus latirostris</name>
    <name type="common">Florida manatee</name>
    <dbReference type="NCBI Taxonomy" id="127582"/>
    <lineage>
        <taxon>Eukaryota</taxon>
        <taxon>Metazoa</taxon>
        <taxon>Chordata</taxon>
        <taxon>Craniata</taxon>
        <taxon>Vertebrata</taxon>
        <taxon>Euteleostomi</taxon>
        <taxon>Mammalia</taxon>
        <taxon>Eutheria</taxon>
        <taxon>Afrotheria</taxon>
        <taxon>Sirenia</taxon>
        <taxon>Trichechidae</taxon>
        <taxon>Trichechus</taxon>
    </lineage>
</organism>
<keyword evidence="4" id="KW-0963">Cytoplasm</keyword>
<dbReference type="Proteomes" id="UP000248480">
    <property type="component" value="Unplaced"/>
</dbReference>
<evidence type="ECO:0000256" key="3">
    <source>
        <dbReference type="ARBA" id="ARBA00010405"/>
    </source>
</evidence>
<feature type="binding site" evidence="14">
    <location>
        <position position="391"/>
    </location>
    <ligand>
        <name>GTP</name>
        <dbReference type="ChEBI" id="CHEBI:37565"/>
    </ligand>
</feature>
<evidence type="ECO:0000256" key="10">
    <source>
        <dbReference type="ARBA" id="ARBA00023136"/>
    </source>
</evidence>